<dbReference type="NCBIfam" id="NF006597">
    <property type="entry name" value="PRK09134.1"/>
    <property type="match status" value="1"/>
</dbReference>
<evidence type="ECO:0000256" key="1">
    <source>
        <dbReference type="ARBA" id="ARBA00006484"/>
    </source>
</evidence>
<dbReference type="KEGG" id="bov:BOV_0691"/>
<dbReference type="HOGENOM" id="CLU_010194_1_3_5"/>
<evidence type="ECO:0000313" key="4">
    <source>
        <dbReference type="EMBL" id="ABQ60082.1"/>
    </source>
</evidence>
<dbReference type="GO" id="GO:0016491">
    <property type="term" value="F:oxidoreductase activity"/>
    <property type="evidence" value="ECO:0007669"/>
    <property type="project" value="UniProtKB-KW"/>
</dbReference>
<organism evidence="4 5">
    <name type="scientific">Brucella ovis (strain ATCC 25840 / 63/290 / NCTC 10512)</name>
    <dbReference type="NCBI Taxonomy" id="444178"/>
    <lineage>
        <taxon>Bacteria</taxon>
        <taxon>Pseudomonadati</taxon>
        <taxon>Pseudomonadota</taxon>
        <taxon>Alphaproteobacteria</taxon>
        <taxon>Hyphomicrobiales</taxon>
        <taxon>Brucellaceae</taxon>
        <taxon>Brucella/Ochrobactrum group</taxon>
        <taxon>Brucella</taxon>
    </lineage>
</organism>
<evidence type="ECO:0000313" key="5">
    <source>
        <dbReference type="Proteomes" id="UP000006383"/>
    </source>
</evidence>
<proteinExistence type="inferred from homology"/>
<dbReference type="PANTHER" id="PTHR43639:SF1">
    <property type="entry name" value="SHORT-CHAIN DEHYDROGENASE_REDUCTASE FAMILY PROTEIN"/>
    <property type="match status" value="1"/>
</dbReference>
<dbReference type="PANTHER" id="PTHR43639">
    <property type="entry name" value="OXIDOREDUCTASE, SHORT-CHAIN DEHYDROGENASE/REDUCTASE FAMILY (AFU_ORTHOLOGUE AFUA_5G02870)"/>
    <property type="match status" value="1"/>
</dbReference>
<gene>
    <name evidence="4" type="ordered locus">BOV_0691</name>
</gene>
<dbReference type="InterPro" id="IPR036291">
    <property type="entry name" value="NAD(P)-bd_dom_sf"/>
</dbReference>
<dbReference type="Gene3D" id="3.40.50.720">
    <property type="entry name" value="NAD(P)-binding Rossmann-like Domain"/>
    <property type="match status" value="1"/>
</dbReference>
<keyword evidence="2" id="KW-0560">Oxidoreductase</keyword>
<dbReference type="Pfam" id="PF00106">
    <property type="entry name" value="adh_short"/>
    <property type="match status" value="1"/>
</dbReference>
<dbReference type="SUPFAM" id="SSF51735">
    <property type="entry name" value="NAD(P)-binding Rossmann-fold domains"/>
    <property type="match status" value="1"/>
</dbReference>
<evidence type="ECO:0000256" key="2">
    <source>
        <dbReference type="ARBA" id="ARBA00023002"/>
    </source>
</evidence>
<dbReference type="Proteomes" id="UP000006383">
    <property type="component" value="Chromosome I"/>
</dbReference>
<sequence>MRCCIIATPAFTPYIEGATDRRSRNHCQQCSEAAEIFHNLSVVIASRIIFCCFFSGRNGMKRPENPDKKAFTVLNDPEARMVANCPVLVTGGARRIGKAIVEDLASHGFPVAIHCNRSLDEGEAIANRINDSGGNACVVQADLEGDVRGLVKQASDRIGPIRLLVNNASLFQEDKVGALDMALWDRHFAVHLKTPVILAEDMPKALPEDQDGLVVNIIDQRVWKLNPQFFSYTLSKTALWNATRTLAQALAPRIRVNAIAPGPTLPSERQRPEDFERQVSKLPLQRAPELPEFGRTVRYFWENRSITGQMIALDGGQHLAWETPDIAGITE</sequence>
<protein>
    <submittedName>
        <fullName evidence="4">Oxidoreductase, short chain dehydrogenase/reductase family</fullName>
    </submittedName>
</protein>
<evidence type="ECO:0000256" key="3">
    <source>
        <dbReference type="RuleBase" id="RU000363"/>
    </source>
</evidence>
<accession>A0A0H3AN56</accession>
<dbReference type="AlphaFoldDB" id="A0A0H3AN56"/>
<comment type="similarity">
    <text evidence="1 3">Belongs to the short-chain dehydrogenases/reductases (SDR) family.</text>
</comment>
<reference evidence="5" key="1">
    <citation type="journal article" date="2009" name="PLoS ONE">
        <title>Genome degradation in Brucella ovis corresponds with narrowing of its host range and tissue tropism.</title>
        <authorList>
            <person name="Tsolis R.M."/>
            <person name="Seshadri R."/>
            <person name="Santos R.L."/>
            <person name="Sangari F.J."/>
            <person name="Lobo J.M."/>
            <person name="de Jong M.F."/>
            <person name="Ren Q."/>
            <person name="Myers G."/>
            <person name="Brinkac L.M."/>
            <person name="Nelson W.C."/>
            <person name="Deboy R.T."/>
            <person name="Angiuoli S."/>
            <person name="Khouri H."/>
            <person name="Dimitrov G."/>
            <person name="Robinson J.R."/>
            <person name="Mulligan S."/>
            <person name="Walker R.L."/>
            <person name="Elzer P.E."/>
            <person name="Hassan K.A."/>
            <person name="Paulsen I.T."/>
        </authorList>
    </citation>
    <scope>NUCLEOTIDE SEQUENCE [LARGE SCALE GENOMIC DNA]</scope>
    <source>
        <strain evidence="5">ATCC 25840 / 63/290 / NCTC 10512</strain>
    </source>
</reference>
<name>A0A0H3AN56_BRUO2</name>
<dbReference type="PRINTS" id="PR00080">
    <property type="entry name" value="SDRFAMILY"/>
</dbReference>
<keyword evidence="5" id="KW-1185">Reference proteome</keyword>
<dbReference type="PRINTS" id="PR00081">
    <property type="entry name" value="GDHRDH"/>
</dbReference>
<dbReference type="EMBL" id="CP000708">
    <property type="protein sequence ID" value="ABQ60082.1"/>
    <property type="molecule type" value="Genomic_DNA"/>
</dbReference>
<dbReference type="InterPro" id="IPR002347">
    <property type="entry name" value="SDR_fam"/>
</dbReference>